<evidence type="ECO:0000313" key="3">
    <source>
        <dbReference type="EMBL" id="OYQ36609.1"/>
    </source>
</evidence>
<dbReference type="GO" id="GO:0016491">
    <property type="term" value="F:oxidoreductase activity"/>
    <property type="evidence" value="ECO:0007669"/>
    <property type="project" value="UniProtKB-KW"/>
</dbReference>
<dbReference type="PANTHER" id="PTHR42685">
    <property type="entry name" value="GERANYLGERANYL DIPHOSPHATE REDUCTASE"/>
    <property type="match status" value="1"/>
</dbReference>
<protein>
    <recommendedName>
        <fullName evidence="2">FAD dependent oxidoreductase domain-containing protein</fullName>
    </recommendedName>
</protein>
<evidence type="ECO:0000259" key="2">
    <source>
        <dbReference type="Pfam" id="PF01266"/>
    </source>
</evidence>
<dbReference type="Gene3D" id="3.50.50.60">
    <property type="entry name" value="FAD/NAD(P)-binding domain"/>
    <property type="match status" value="1"/>
</dbReference>
<accession>A0A255Z584</accession>
<keyword evidence="1" id="KW-0560">Oxidoreductase</keyword>
<dbReference type="EMBL" id="NOXT01000042">
    <property type="protein sequence ID" value="OYQ36609.1"/>
    <property type="molecule type" value="Genomic_DNA"/>
</dbReference>
<evidence type="ECO:0000313" key="4">
    <source>
        <dbReference type="Proteomes" id="UP000216991"/>
    </source>
</evidence>
<gene>
    <name evidence="3" type="ORF">CHU93_00885</name>
</gene>
<dbReference type="AlphaFoldDB" id="A0A255Z584"/>
<reference evidence="3 4" key="1">
    <citation type="submission" date="2017-07" db="EMBL/GenBank/DDBJ databases">
        <title>Sandarakinorhabdus cyanobacteriorum sp. nov., a novel bacterium isolated from cyanobacterial aggregates in a eutrophic lake.</title>
        <authorList>
            <person name="Cai H."/>
        </authorList>
    </citation>
    <scope>NUCLEOTIDE SEQUENCE [LARGE SCALE GENOMIC DNA]</scope>
    <source>
        <strain evidence="3 4">TH057</strain>
    </source>
</reference>
<comment type="caution">
    <text evidence="3">The sequence shown here is derived from an EMBL/GenBank/DDBJ whole genome shotgun (WGS) entry which is preliminary data.</text>
</comment>
<feature type="domain" description="FAD dependent oxidoreductase" evidence="2">
    <location>
        <begin position="4"/>
        <end position="36"/>
    </location>
</feature>
<keyword evidence="4" id="KW-1185">Reference proteome</keyword>
<dbReference type="Pfam" id="PF01266">
    <property type="entry name" value="DAO"/>
    <property type="match status" value="1"/>
</dbReference>
<organism evidence="3 4">
    <name type="scientific">Sandarakinorhabdus cyanobacteriorum</name>
    <dbReference type="NCBI Taxonomy" id="1981098"/>
    <lineage>
        <taxon>Bacteria</taxon>
        <taxon>Pseudomonadati</taxon>
        <taxon>Pseudomonadota</taxon>
        <taxon>Alphaproteobacteria</taxon>
        <taxon>Sphingomonadales</taxon>
        <taxon>Sphingosinicellaceae</taxon>
        <taxon>Sandarakinorhabdus</taxon>
    </lineage>
</organism>
<dbReference type="Proteomes" id="UP000216991">
    <property type="component" value="Unassembled WGS sequence"/>
</dbReference>
<dbReference type="SUPFAM" id="SSF51905">
    <property type="entry name" value="FAD/NAD(P)-binding domain"/>
    <property type="match status" value="1"/>
</dbReference>
<dbReference type="PANTHER" id="PTHR42685:SF22">
    <property type="entry name" value="CONDITIONED MEDIUM FACTOR RECEPTOR 1"/>
    <property type="match status" value="1"/>
</dbReference>
<dbReference type="OrthoDB" id="5652862at2"/>
<dbReference type="InterPro" id="IPR036188">
    <property type="entry name" value="FAD/NAD-bd_sf"/>
</dbReference>
<dbReference type="RefSeq" id="WP_094472337.1">
    <property type="nucleotide sequence ID" value="NZ_NOXT01000042.1"/>
</dbReference>
<name>A0A255Z584_9SPHN</name>
<dbReference type="InterPro" id="IPR050407">
    <property type="entry name" value="Geranylgeranyl_reductase"/>
</dbReference>
<sequence>MHPLIIGGGLAGCAAAIDLARSGLRPCLIERNPDPHDKICGEFLSGEAVAALAGLGVDPRALGAVPITRVELWAGRRQASAALPFPALSLSRRVLDAELVAKSASLVTAFHSGVAANRISGDRVHTSGGELRASAILLATGKHDLRGLPRPPGPDQIGFKQYFAAPALHRQLAGTVRVVFFDGGYAGLQPVEGGRLNLCLLADGPLYRGLGSWPALLALLLREPGLAALADAQPLLAKPLAISRVPYGHLAGPAGDGLWRLGDQAAVIPSFCGDGMGIALESGRLAARMLAAGASADDYQAALLARARRPVRLAMAALRLAETRLGRLLALTGLAAIPGALGLMARMTRVADPNALAPAG</sequence>
<dbReference type="InterPro" id="IPR006076">
    <property type="entry name" value="FAD-dep_OxRdtase"/>
</dbReference>
<evidence type="ECO:0000256" key="1">
    <source>
        <dbReference type="ARBA" id="ARBA00023002"/>
    </source>
</evidence>
<proteinExistence type="predicted"/>